<sequence>MASVNTTDSCTFTLGGLTFTLPSAPIVVCTGRAADAQRGLIEQLRQSLHAAGVDHYRWGSRDIDQMTDLVFGRRALLADLALRSVADPLVVIGNAGSSGFARWHGLGVAAAELRTQLILLSDIETVALHIRTGTVSRAIALEDDARRLAHRLHLDAPPRIGTAAGLYVQRDAGGGLRTQRMTVPQDRPCRERR</sequence>
<comment type="caution">
    <text evidence="1">The sequence shown here is derived from an EMBL/GenBank/DDBJ whole genome shotgun (WGS) entry which is preliminary data.</text>
</comment>
<name>A0ABP8J6I7_9ACTN</name>
<evidence type="ECO:0000313" key="1">
    <source>
        <dbReference type="EMBL" id="GAA4385881.1"/>
    </source>
</evidence>
<protein>
    <submittedName>
        <fullName evidence="1">Uncharacterized protein</fullName>
    </submittedName>
</protein>
<organism evidence="1 2">
    <name type="scientific">Tsukamurella soli</name>
    <dbReference type="NCBI Taxonomy" id="644556"/>
    <lineage>
        <taxon>Bacteria</taxon>
        <taxon>Bacillati</taxon>
        <taxon>Actinomycetota</taxon>
        <taxon>Actinomycetes</taxon>
        <taxon>Mycobacteriales</taxon>
        <taxon>Tsukamurellaceae</taxon>
        <taxon>Tsukamurella</taxon>
    </lineage>
</organism>
<evidence type="ECO:0000313" key="2">
    <source>
        <dbReference type="Proteomes" id="UP001500635"/>
    </source>
</evidence>
<reference evidence="2" key="1">
    <citation type="journal article" date="2019" name="Int. J. Syst. Evol. Microbiol.">
        <title>The Global Catalogue of Microorganisms (GCM) 10K type strain sequencing project: providing services to taxonomists for standard genome sequencing and annotation.</title>
        <authorList>
            <consortium name="The Broad Institute Genomics Platform"/>
            <consortium name="The Broad Institute Genome Sequencing Center for Infectious Disease"/>
            <person name="Wu L."/>
            <person name="Ma J."/>
        </authorList>
    </citation>
    <scope>NUCLEOTIDE SEQUENCE [LARGE SCALE GENOMIC DNA]</scope>
    <source>
        <strain evidence="2">JCM 17688</strain>
    </source>
</reference>
<dbReference type="RefSeq" id="WP_344991259.1">
    <property type="nucleotide sequence ID" value="NZ_BAABFR010000008.1"/>
</dbReference>
<dbReference type="Proteomes" id="UP001500635">
    <property type="component" value="Unassembled WGS sequence"/>
</dbReference>
<proteinExistence type="predicted"/>
<keyword evidence="2" id="KW-1185">Reference proteome</keyword>
<gene>
    <name evidence="1" type="ORF">GCM10023147_08260</name>
</gene>
<accession>A0ABP8J6I7</accession>
<dbReference type="EMBL" id="BAABFR010000008">
    <property type="protein sequence ID" value="GAA4385881.1"/>
    <property type="molecule type" value="Genomic_DNA"/>
</dbReference>